<accession>W7TVI4</accession>
<proteinExistence type="predicted"/>
<dbReference type="EMBL" id="AZIL01001179">
    <property type="protein sequence ID" value="EWM24616.1"/>
    <property type="molecule type" value="Genomic_DNA"/>
</dbReference>
<organism evidence="1 2">
    <name type="scientific">Nannochloropsis gaditana</name>
    <dbReference type="NCBI Taxonomy" id="72520"/>
    <lineage>
        <taxon>Eukaryota</taxon>
        <taxon>Sar</taxon>
        <taxon>Stramenopiles</taxon>
        <taxon>Ochrophyta</taxon>
        <taxon>Eustigmatophyceae</taxon>
        <taxon>Eustigmatales</taxon>
        <taxon>Monodopsidaceae</taxon>
        <taxon>Nannochloropsis</taxon>
    </lineage>
</organism>
<evidence type="ECO:0000313" key="2">
    <source>
        <dbReference type="Proteomes" id="UP000019335"/>
    </source>
</evidence>
<keyword evidence="2" id="KW-1185">Reference proteome</keyword>
<protein>
    <submittedName>
        <fullName evidence="1">Uncharacterized protein</fullName>
    </submittedName>
</protein>
<evidence type="ECO:0000313" key="1">
    <source>
        <dbReference type="EMBL" id="EWM24616.1"/>
    </source>
</evidence>
<comment type="caution">
    <text evidence="1">The sequence shown here is derived from an EMBL/GenBank/DDBJ whole genome shotgun (WGS) entry which is preliminary data.</text>
</comment>
<dbReference type="Proteomes" id="UP000019335">
    <property type="component" value="Chromosome 13"/>
</dbReference>
<dbReference type="AlphaFoldDB" id="W7TVI4"/>
<name>W7TVI4_9STRA</name>
<reference evidence="1 2" key="1">
    <citation type="journal article" date="2014" name="Mol. Plant">
        <title>Chromosome Scale Genome Assembly and Transcriptome Profiling of Nannochloropsis gaditana in Nitrogen Depletion.</title>
        <authorList>
            <person name="Corteggiani Carpinelli E."/>
            <person name="Telatin A."/>
            <person name="Vitulo N."/>
            <person name="Forcato C."/>
            <person name="D'Angelo M."/>
            <person name="Schiavon R."/>
            <person name="Vezzi A."/>
            <person name="Giacometti G.M."/>
            <person name="Morosinotto T."/>
            <person name="Valle G."/>
        </authorList>
    </citation>
    <scope>NUCLEOTIDE SEQUENCE [LARGE SCALE GENOMIC DNA]</scope>
    <source>
        <strain evidence="1 2">B-31</strain>
    </source>
</reference>
<gene>
    <name evidence="1" type="ORF">Naga_103392g1</name>
</gene>
<sequence length="69" mass="8096">MGLMQDVFVRDPEHTRLLQEAWADPEIFRYLVDELPFFSVIKPLRALREKKVLSPQDFVASFRCGLMVV</sequence>